<protein>
    <submittedName>
        <fullName evidence="1 3">Uncharacterized protein</fullName>
    </submittedName>
</protein>
<proteinExistence type="predicted"/>
<dbReference type="AlphaFoldDB" id="A0A0R3WHF9"/>
<evidence type="ECO:0000313" key="3">
    <source>
        <dbReference type="WBParaSite" id="TASK_0001030201-mRNA-1"/>
    </source>
</evidence>
<dbReference type="Proteomes" id="UP000282613">
    <property type="component" value="Unassembled WGS sequence"/>
</dbReference>
<dbReference type="EMBL" id="UYRS01022440">
    <property type="protein sequence ID" value="VDK51471.1"/>
    <property type="molecule type" value="Genomic_DNA"/>
</dbReference>
<organism evidence="3">
    <name type="scientific">Taenia asiatica</name>
    <name type="common">Asian tapeworm</name>
    <dbReference type="NCBI Taxonomy" id="60517"/>
    <lineage>
        <taxon>Eukaryota</taxon>
        <taxon>Metazoa</taxon>
        <taxon>Spiralia</taxon>
        <taxon>Lophotrochozoa</taxon>
        <taxon>Platyhelminthes</taxon>
        <taxon>Cestoda</taxon>
        <taxon>Eucestoda</taxon>
        <taxon>Cyclophyllidea</taxon>
        <taxon>Taeniidae</taxon>
        <taxon>Taenia</taxon>
    </lineage>
</organism>
<gene>
    <name evidence="1" type="ORF">TASK_LOCUS10304</name>
</gene>
<name>A0A0R3WHF9_TAEAS</name>
<dbReference type="WBParaSite" id="TASK_0001030201-mRNA-1">
    <property type="protein sequence ID" value="TASK_0001030201-mRNA-1"/>
    <property type="gene ID" value="TASK_0001030201"/>
</dbReference>
<keyword evidence="2" id="KW-1185">Reference proteome</keyword>
<reference evidence="1 2" key="2">
    <citation type="submission" date="2018-11" db="EMBL/GenBank/DDBJ databases">
        <authorList>
            <consortium name="Pathogen Informatics"/>
        </authorList>
    </citation>
    <scope>NUCLEOTIDE SEQUENCE [LARGE SCALE GENOMIC DNA]</scope>
</reference>
<accession>A0A0R3WHF9</accession>
<evidence type="ECO:0000313" key="2">
    <source>
        <dbReference type="Proteomes" id="UP000282613"/>
    </source>
</evidence>
<reference evidence="3" key="1">
    <citation type="submission" date="2017-02" db="UniProtKB">
        <authorList>
            <consortium name="WormBaseParasite"/>
        </authorList>
    </citation>
    <scope>IDENTIFICATION</scope>
</reference>
<sequence length="98" mass="11139">MQLLLPNDGHAHHPTFIFNASTSPILTHLHSNADYPTLLMPFPHLLLKYTVDASTVHSFRTASRFAFPTLRLSIPTLTVHRGFRHLVHKPLRCHSSTH</sequence>
<evidence type="ECO:0000313" key="1">
    <source>
        <dbReference type="EMBL" id="VDK51471.1"/>
    </source>
</evidence>